<evidence type="ECO:0000256" key="1">
    <source>
        <dbReference type="ARBA" id="ARBA00007613"/>
    </source>
</evidence>
<dbReference type="EMBL" id="LSLI01000021">
    <property type="protein sequence ID" value="KXS32708.1"/>
    <property type="molecule type" value="Genomic_DNA"/>
</dbReference>
<dbReference type="PATRIC" id="fig|1796491.3.peg.1279"/>
<comment type="similarity">
    <text evidence="1">Belongs to the outer membrane factor (OMF) (TC 1.B.17) family.</text>
</comment>
<dbReference type="PROSITE" id="PS51257">
    <property type="entry name" value="PROKAR_LIPOPROTEIN"/>
    <property type="match status" value="1"/>
</dbReference>
<dbReference type="AlphaFoldDB" id="A0A139BUZ5"/>
<reference evidence="2 3" key="2">
    <citation type="submission" date="2016-03" db="EMBL/GenBank/DDBJ databases">
        <title>New uncultured bacterium of the family Gallionellaceae from acid mine drainage: description and reconstruction of genome based on metagenomic analysis of microbial community.</title>
        <authorList>
            <person name="Kadnikov V."/>
            <person name="Ivasenko D."/>
            <person name="Beletsky A."/>
            <person name="Mardanov A."/>
            <person name="Danilova E."/>
            <person name="Pimenov N."/>
            <person name="Karnachuk O."/>
            <person name="Ravin N."/>
        </authorList>
    </citation>
    <scope>NUCLEOTIDE SEQUENCE [LARGE SCALE GENOMIC DNA]</scope>
    <source>
        <strain evidence="2">ShG14-8</strain>
    </source>
</reference>
<dbReference type="PANTHER" id="PTHR30203">
    <property type="entry name" value="OUTER MEMBRANE CATION EFFLUX PROTEIN"/>
    <property type="match status" value="1"/>
</dbReference>
<gene>
    <name evidence="2" type="ORF">AWT59_1171</name>
</gene>
<protein>
    <submittedName>
        <fullName evidence="2">Outer membrane efflux protein CusC</fullName>
    </submittedName>
</protein>
<comment type="caution">
    <text evidence="2">The sequence shown here is derived from an EMBL/GenBank/DDBJ whole genome shotgun (WGS) entry which is preliminary data.</text>
</comment>
<sequence>MKIKIILLSAFAASVTGCTTYHPLQLDDKVTLITSVSHLTVDTHTMPFQFLAAHKFDPTDGLDMTEVAMLAVANNPDLKLARDDAGIGHAQAFAAGLLPDPQLNIARDIPLQPGPGVVKSYSAGVGFDFGSLITHAASSSAGRFDSQKIDLNLLWQEWQVVARARLLFSRAIAQENLLRWLTDNRDLLAERYAKAKSALDDGNLARDAVNSTLSVWQDALRQVNDLQRQQLQTRHDLNALLGLSPEVELKLVTGEVVGVPDDKEVEQAITILPARRPDLLALKAGYAAEDARYRQAILAQFPPFNFAFTRSSDNFGVAMEGVAMSIALPIFNGNRGNIRIEEATRQRLHDEYQIRLDTAYADVKRLVADSRLIAAQLQASEAGLDTFDQASTNAVQAFSNGDLDWNGYAIFQSSRIARHVEVTNLHQALLENRIALFTLLGGNFDTRTIAMEKHQ</sequence>
<proteinExistence type="inferred from homology"/>
<dbReference type="Proteomes" id="UP000070578">
    <property type="component" value="Unassembled WGS sequence"/>
</dbReference>
<evidence type="ECO:0000313" key="2">
    <source>
        <dbReference type="EMBL" id="KXS32708.1"/>
    </source>
</evidence>
<dbReference type="InterPro" id="IPR010131">
    <property type="entry name" value="MdtP/NodT-like"/>
</dbReference>
<organism evidence="2 3">
    <name type="scientific">Candidatus Gallionella acididurans</name>
    <dbReference type="NCBI Taxonomy" id="1796491"/>
    <lineage>
        <taxon>Bacteria</taxon>
        <taxon>Pseudomonadati</taxon>
        <taxon>Pseudomonadota</taxon>
        <taxon>Betaproteobacteria</taxon>
        <taxon>Nitrosomonadales</taxon>
        <taxon>Gallionellaceae</taxon>
        <taxon>Gallionella</taxon>
    </lineage>
</organism>
<dbReference type="Gene3D" id="1.20.1600.10">
    <property type="entry name" value="Outer membrane efflux proteins (OEP)"/>
    <property type="match status" value="1"/>
</dbReference>
<dbReference type="InterPro" id="IPR003423">
    <property type="entry name" value="OMP_efflux"/>
</dbReference>
<dbReference type="SUPFAM" id="SSF56954">
    <property type="entry name" value="Outer membrane efflux proteins (OEP)"/>
    <property type="match status" value="1"/>
</dbReference>
<reference evidence="2 3" key="1">
    <citation type="submission" date="2016-02" db="EMBL/GenBank/DDBJ databases">
        <authorList>
            <person name="Wen L."/>
            <person name="He K."/>
            <person name="Yang H."/>
        </authorList>
    </citation>
    <scope>NUCLEOTIDE SEQUENCE [LARGE SCALE GENOMIC DNA]</scope>
    <source>
        <strain evidence="2">ShG14-8</strain>
    </source>
</reference>
<evidence type="ECO:0000313" key="3">
    <source>
        <dbReference type="Proteomes" id="UP000070578"/>
    </source>
</evidence>
<accession>A0A139BUZ5</accession>
<dbReference type="PANTHER" id="PTHR30203:SF23">
    <property type="entry name" value="OUTER MEMBRANE EFFLUX PROTEIN"/>
    <property type="match status" value="1"/>
</dbReference>
<name>A0A139BUZ5_9PROT</name>
<dbReference type="GO" id="GO:0015562">
    <property type="term" value="F:efflux transmembrane transporter activity"/>
    <property type="evidence" value="ECO:0007669"/>
    <property type="project" value="InterPro"/>
</dbReference>
<dbReference type="Pfam" id="PF02321">
    <property type="entry name" value="OEP"/>
    <property type="match status" value="1"/>
</dbReference>